<accession>A0A644T0V9</accession>
<evidence type="ECO:0000313" key="7">
    <source>
        <dbReference type="EMBL" id="MPL60474.1"/>
    </source>
</evidence>
<organism evidence="7">
    <name type="scientific">bioreactor metagenome</name>
    <dbReference type="NCBI Taxonomy" id="1076179"/>
    <lineage>
        <taxon>unclassified sequences</taxon>
        <taxon>metagenomes</taxon>
        <taxon>ecological metagenomes</taxon>
    </lineage>
</organism>
<proteinExistence type="predicted"/>
<comment type="caution">
    <text evidence="7">The sequence shown here is derived from an EMBL/GenBank/DDBJ whole genome shotgun (WGS) entry which is preliminary data.</text>
</comment>
<keyword evidence="1 7" id="KW-0808">Transferase</keyword>
<dbReference type="Gene3D" id="3.30.230.10">
    <property type="match status" value="1"/>
</dbReference>
<evidence type="ECO:0000256" key="4">
    <source>
        <dbReference type="ARBA" id="ARBA00022840"/>
    </source>
</evidence>
<dbReference type="InterPro" id="IPR012363">
    <property type="entry name" value="PduX"/>
</dbReference>
<dbReference type="EMBL" id="VSSQ01000012">
    <property type="protein sequence ID" value="MPL60474.1"/>
    <property type="molecule type" value="Genomic_DNA"/>
</dbReference>
<dbReference type="GO" id="GO:0005524">
    <property type="term" value="F:ATP binding"/>
    <property type="evidence" value="ECO:0007669"/>
    <property type="project" value="UniProtKB-KW"/>
</dbReference>
<evidence type="ECO:0000256" key="2">
    <source>
        <dbReference type="ARBA" id="ARBA00022741"/>
    </source>
</evidence>
<evidence type="ECO:0000256" key="1">
    <source>
        <dbReference type="ARBA" id="ARBA00022679"/>
    </source>
</evidence>
<dbReference type="InterPro" id="IPR020568">
    <property type="entry name" value="Ribosomal_Su5_D2-typ_SF"/>
</dbReference>
<dbReference type="Pfam" id="PF00288">
    <property type="entry name" value="GHMP_kinases_N"/>
    <property type="match status" value="1"/>
</dbReference>
<dbReference type="EC" id="2.7.1.177" evidence="7"/>
<dbReference type="PIRSF" id="PIRSF033887">
    <property type="entry name" value="PduX"/>
    <property type="match status" value="1"/>
</dbReference>
<keyword evidence="2" id="KW-0547">Nucleotide-binding</keyword>
<dbReference type="InterPro" id="IPR013750">
    <property type="entry name" value="GHMP_kinase_C_dom"/>
</dbReference>
<feature type="domain" description="GHMP kinase N-terminal" evidence="5">
    <location>
        <begin position="52"/>
        <end position="119"/>
    </location>
</feature>
<keyword evidence="3 7" id="KW-0418">Kinase</keyword>
<dbReference type="InterPro" id="IPR014721">
    <property type="entry name" value="Ribsml_uS5_D2-typ_fold_subgr"/>
</dbReference>
<protein>
    <submittedName>
        <fullName evidence="7">L-threonine kinase</fullName>
        <ecNumber evidence="7">2.7.1.177</ecNumber>
    </submittedName>
</protein>
<dbReference type="AlphaFoldDB" id="A0A644T0V9"/>
<keyword evidence="4" id="KW-0067">ATP-binding</keyword>
<gene>
    <name evidence="7" type="primary">pduX_1</name>
    <name evidence="7" type="ORF">SDC9_06035</name>
</gene>
<reference evidence="7" key="1">
    <citation type="submission" date="2019-08" db="EMBL/GenBank/DDBJ databases">
        <authorList>
            <person name="Kucharzyk K."/>
            <person name="Murdoch R.W."/>
            <person name="Higgins S."/>
            <person name="Loffler F."/>
        </authorList>
    </citation>
    <scope>NUCLEOTIDE SEQUENCE</scope>
</reference>
<dbReference type="PANTHER" id="PTHR43527">
    <property type="entry name" value="4-DIPHOSPHOCYTIDYL-2-C-METHYL-D-ERYTHRITOL KINASE, CHLOROPLASTIC"/>
    <property type="match status" value="1"/>
</dbReference>
<dbReference type="PANTHER" id="PTHR43527:SF1">
    <property type="entry name" value="L-THREONINE KINASE"/>
    <property type="match status" value="1"/>
</dbReference>
<evidence type="ECO:0000259" key="5">
    <source>
        <dbReference type="Pfam" id="PF00288"/>
    </source>
</evidence>
<name>A0A644T0V9_9ZZZZ</name>
<dbReference type="InterPro" id="IPR006204">
    <property type="entry name" value="GHMP_kinase_N_dom"/>
</dbReference>
<sequence>MITVKAPGSCGELVQGTINGENFLVTCPVNLYSKVSVIKTAQQSKESCGIKVQQAIEKTLHYLNISDLYYDLSVKTELPIGKGMASSSADISAACQAVAHSIGKFLTPAEIADIALTIEPTDAIFYPGIVMFDHISGHIRRSLGAPPDMYIAVFDVGGEVDTLDFNRRDDLETLNKAKESQISLALNMIIKGLKTGNASLIGKGATISALANQTILPKPNLEGMIELSQQFGSVGVNIAHSGTVVGLLFDTYDNSQIFSCRSAICKTYSNATYLYTVKLISGGLHKQEGDTHNWIECF</sequence>
<evidence type="ECO:0000256" key="3">
    <source>
        <dbReference type="ARBA" id="ARBA00022777"/>
    </source>
</evidence>
<feature type="domain" description="GHMP kinase C-terminal" evidence="6">
    <location>
        <begin position="190"/>
        <end position="256"/>
    </location>
</feature>
<dbReference type="SUPFAM" id="SSF54211">
    <property type="entry name" value="Ribosomal protein S5 domain 2-like"/>
    <property type="match status" value="1"/>
</dbReference>
<dbReference type="GO" id="GO:0016301">
    <property type="term" value="F:kinase activity"/>
    <property type="evidence" value="ECO:0007669"/>
    <property type="project" value="UniProtKB-KW"/>
</dbReference>
<dbReference type="Pfam" id="PF08544">
    <property type="entry name" value="GHMP_kinases_C"/>
    <property type="match status" value="1"/>
</dbReference>
<evidence type="ECO:0000259" key="6">
    <source>
        <dbReference type="Pfam" id="PF08544"/>
    </source>
</evidence>